<dbReference type="Proteomes" id="UP000632454">
    <property type="component" value="Unassembled WGS sequence"/>
</dbReference>
<sequence>MREPLPAAADCFVRLGVDLISHQWDAVVLTVLRSGPSRRAALVSAIGGISDKSLHESLRRLRDAGLVEKDDVGNVYRLTDLGESLATGPVLALAQWAETNHGELND</sequence>
<dbReference type="InterPro" id="IPR036390">
    <property type="entry name" value="WH_DNA-bd_sf"/>
</dbReference>
<proteinExistence type="predicted"/>
<evidence type="ECO:0000256" key="3">
    <source>
        <dbReference type="ARBA" id="ARBA00023163"/>
    </source>
</evidence>
<dbReference type="Pfam" id="PF01638">
    <property type="entry name" value="HxlR"/>
    <property type="match status" value="1"/>
</dbReference>
<protein>
    <recommendedName>
        <fullName evidence="4">HTH hxlR-type domain-containing protein</fullName>
    </recommendedName>
</protein>
<evidence type="ECO:0000313" key="6">
    <source>
        <dbReference type="Proteomes" id="UP000632454"/>
    </source>
</evidence>
<evidence type="ECO:0000313" key="5">
    <source>
        <dbReference type="EMBL" id="GGF20828.1"/>
    </source>
</evidence>
<reference evidence="6" key="1">
    <citation type="journal article" date="2019" name="Int. J. Syst. Evol. Microbiol.">
        <title>The Global Catalogue of Microorganisms (GCM) 10K type strain sequencing project: providing services to taxonomists for standard genome sequencing and annotation.</title>
        <authorList>
            <consortium name="The Broad Institute Genomics Platform"/>
            <consortium name="The Broad Institute Genome Sequencing Center for Infectious Disease"/>
            <person name="Wu L."/>
            <person name="Ma J."/>
        </authorList>
    </citation>
    <scope>NUCLEOTIDE SEQUENCE [LARGE SCALE GENOMIC DNA]</scope>
    <source>
        <strain evidence="6">CCM 7855</strain>
    </source>
</reference>
<feature type="domain" description="HTH hxlR-type" evidence="4">
    <location>
        <begin position="11"/>
        <end position="105"/>
    </location>
</feature>
<keyword evidence="2" id="KW-0238">DNA-binding</keyword>
<dbReference type="RefSeq" id="WP_188488522.1">
    <property type="nucleotide sequence ID" value="NZ_BMCS01000001.1"/>
</dbReference>
<keyword evidence="6" id="KW-1185">Reference proteome</keyword>
<dbReference type="PANTHER" id="PTHR33204:SF18">
    <property type="entry name" value="TRANSCRIPTIONAL REGULATORY PROTEIN"/>
    <property type="match status" value="1"/>
</dbReference>
<evidence type="ECO:0000256" key="2">
    <source>
        <dbReference type="ARBA" id="ARBA00023125"/>
    </source>
</evidence>
<dbReference type="SUPFAM" id="SSF46785">
    <property type="entry name" value="Winged helix' DNA-binding domain"/>
    <property type="match status" value="1"/>
</dbReference>
<dbReference type="EMBL" id="BMCS01000001">
    <property type="protein sequence ID" value="GGF20828.1"/>
    <property type="molecule type" value="Genomic_DNA"/>
</dbReference>
<dbReference type="InterPro" id="IPR002577">
    <property type="entry name" value="HTH_HxlR"/>
</dbReference>
<keyword evidence="3" id="KW-0804">Transcription</keyword>
<dbReference type="Gene3D" id="1.10.10.10">
    <property type="entry name" value="Winged helix-like DNA-binding domain superfamily/Winged helix DNA-binding domain"/>
    <property type="match status" value="1"/>
</dbReference>
<dbReference type="PROSITE" id="PS51118">
    <property type="entry name" value="HTH_HXLR"/>
    <property type="match status" value="1"/>
</dbReference>
<dbReference type="PANTHER" id="PTHR33204">
    <property type="entry name" value="TRANSCRIPTIONAL REGULATOR, MARR FAMILY"/>
    <property type="match status" value="1"/>
</dbReference>
<organism evidence="5 6">
    <name type="scientific">Williamsia phyllosphaerae</name>
    <dbReference type="NCBI Taxonomy" id="885042"/>
    <lineage>
        <taxon>Bacteria</taxon>
        <taxon>Bacillati</taxon>
        <taxon>Actinomycetota</taxon>
        <taxon>Actinomycetes</taxon>
        <taxon>Mycobacteriales</taxon>
        <taxon>Nocardiaceae</taxon>
        <taxon>Williamsia</taxon>
    </lineage>
</organism>
<gene>
    <name evidence="5" type="ORF">GCM10007298_15980</name>
</gene>
<dbReference type="InterPro" id="IPR036388">
    <property type="entry name" value="WH-like_DNA-bd_sf"/>
</dbReference>
<evidence type="ECO:0000259" key="4">
    <source>
        <dbReference type="PROSITE" id="PS51118"/>
    </source>
</evidence>
<evidence type="ECO:0000256" key="1">
    <source>
        <dbReference type="ARBA" id="ARBA00023015"/>
    </source>
</evidence>
<accession>A0ABQ1UMM8</accession>
<comment type="caution">
    <text evidence="5">The sequence shown here is derived from an EMBL/GenBank/DDBJ whole genome shotgun (WGS) entry which is preliminary data.</text>
</comment>
<keyword evidence="1" id="KW-0805">Transcription regulation</keyword>
<name>A0ABQ1UMM8_9NOCA</name>